<reference evidence="2" key="1">
    <citation type="journal article" date="2023" name="Plant J.">
        <title>Genome sequences and population genomics provide insights into the demographic history, inbreeding, and mutation load of two 'living fossil' tree species of Dipteronia.</title>
        <authorList>
            <person name="Feng Y."/>
            <person name="Comes H.P."/>
            <person name="Chen J."/>
            <person name="Zhu S."/>
            <person name="Lu R."/>
            <person name="Zhang X."/>
            <person name="Li P."/>
            <person name="Qiu J."/>
            <person name="Olsen K.M."/>
            <person name="Qiu Y."/>
        </authorList>
    </citation>
    <scope>NUCLEOTIDE SEQUENCE</scope>
    <source>
        <strain evidence="2">KIB01</strain>
    </source>
</reference>
<gene>
    <name evidence="2" type="ORF">Ddye_020648</name>
</gene>
<dbReference type="Proteomes" id="UP001280121">
    <property type="component" value="Unassembled WGS sequence"/>
</dbReference>
<dbReference type="EMBL" id="JANJYI010000006">
    <property type="protein sequence ID" value="KAK2645453.1"/>
    <property type="molecule type" value="Genomic_DNA"/>
</dbReference>
<dbReference type="AlphaFoldDB" id="A0AAD9WWS0"/>
<comment type="caution">
    <text evidence="2">The sequence shown here is derived from an EMBL/GenBank/DDBJ whole genome shotgun (WGS) entry which is preliminary data.</text>
</comment>
<evidence type="ECO:0000313" key="3">
    <source>
        <dbReference type="Proteomes" id="UP001280121"/>
    </source>
</evidence>
<accession>A0AAD9WWS0</accession>
<feature type="region of interest" description="Disordered" evidence="1">
    <location>
        <begin position="29"/>
        <end position="50"/>
    </location>
</feature>
<sequence length="104" mass="11984">MATHLQHKTHDQEYLRKVGSRGFADVDKFFGRETSRTSPPPTPQLRRDIDSDCGYRYYPQQSHVVVVQVQDPDMNRNQPVADQFCGGTMILDYSMRKPARHGAF</sequence>
<protein>
    <submittedName>
        <fullName evidence="2">Uncharacterized protein</fullName>
    </submittedName>
</protein>
<evidence type="ECO:0000256" key="1">
    <source>
        <dbReference type="SAM" id="MobiDB-lite"/>
    </source>
</evidence>
<organism evidence="2 3">
    <name type="scientific">Dipteronia dyeriana</name>
    <dbReference type="NCBI Taxonomy" id="168575"/>
    <lineage>
        <taxon>Eukaryota</taxon>
        <taxon>Viridiplantae</taxon>
        <taxon>Streptophyta</taxon>
        <taxon>Embryophyta</taxon>
        <taxon>Tracheophyta</taxon>
        <taxon>Spermatophyta</taxon>
        <taxon>Magnoliopsida</taxon>
        <taxon>eudicotyledons</taxon>
        <taxon>Gunneridae</taxon>
        <taxon>Pentapetalae</taxon>
        <taxon>rosids</taxon>
        <taxon>malvids</taxon>
        <taxon>Sapindales</taxon>
        <taxon>Sapindaceae</taxon>
        <taxon>Hippocastanoideae</taxon>
        <taxon>Acereae</taxon>
        <taxon>Dipteronia</taxon>
    </lineage>
</organism>
<evidence type="ECO:0000313" key="2">
    <source>
        <dbReference type="EMBL" id="KAK2645453.1"/>
    </source>
</evidence>
<proteinExistence type="predicted"/>
<keyword evidence="3" id="KW-1185">Reference proteome</keyword>
<name>A0AAD9WWS0_9ROSI</name>